<dbReference type="PANTHER" id="PTHR42951">
    <property type="entry name" value="METALLO-BETA-LACTAMASE DOMAIN-CONTAINING"/>
    <property type="match status" value="1"/>
</dbReference>
<organism evidence="2 3">
    <name type="scientific">Porticoccus litoralis</name>
    <dbReference type="NCBI Taxonomy" id="434086"/>
    <lineage>
        <taxon>Bacteria</taxon>
        <taxon>Pseudomonadati</taxon>
        <taxon>Pseudomonadota</taxon>
        <taxon>Gammaproteobacteria</taxon>
        <taxon>Cellvibrionales</taxon>
        <taxon>Porticoccaceae</taxon>
        <taxon>Porticoccus</taxon>
    </lineage>
</organism>
<dbReference type="CDD" id="cd07726">
    <property type="entry name" value="ST1585-like_MBL-fold"/>
    <property type="match status" value="1"/>
</dbReference>
<protein>
    <submittedName>
        <fullName evidence="2">MBL fold metallo-hydrolase</fullName>
    </submittedName>
</protein>
<dbReference type="Proteomes" id="UP001178354">
    <property type="component" value="Unassembled WGS sequence"/>
</dbReference>
<feature type="domain" description="Metallo-beta-lactamase" evidence="1">
    <location>
        <begin position="25"/>
        <end position="230"/>
    </location>
</feature>
<proteinExistence type="predicted"/>
<dbReference type="InterPro" id="IPR037482">
    <property type="entry name" value="ST1585_MBL-fold"/>
</dbReference>
<dbReference type="InterPro" id="IPR001279">
    <property type="entry name" value="Metallo-B-lactamas"/>
</dbReference>
<evidence type="ECO:0000313" key="2">
    <source>
        <dbReference type="EMBL" id="MDP1520899.1"/>
    </source>
</evidence>
<keyword evidence="3" id="KW-1185">Reference proteome</keyword>
<evidence type="ECO:0000313" key="3">
    <source>
        <dbReference type="Proteomes" id="UP001178354"/>
    </source>
</evidence>
<dbReference type="SMART" id="SM00849">
    <property type="entry name" value="Lactamase_B"/>
    <property type="match status" value="1"/>
</dbReference>
<dbReference type="SUPFAM" id="SSF56281">
    <property type="entry name" value="Metallo-hydrolase/oxidoreductase"/>
    <property type="match status" value="1"/>
</dbReference>
<dbReference type="InterPro" id="IPR036866">
    <property type="entry name" value="RibonucZ/Hydroxyglut_hydro"/>
</dbReference>
<dbReference type="EMBL" id="JAUUUU010000003">
    <property type="protein sequence ID" value="MDP1520899.1"/>
    <property type="molecule type" value="Genomic_DNA"/>
</dbReference>
<dbReference type="RefSeq" id="WP_305170489.1">
    <property type="nucleotide sequence ID" value="NZ_JAUUUU010000003.1"/>
</dbReference>
<dbReference type="AlphaFoldDB" id="A0AAW8B586"/>
<dbReference type="Gene3D" id="3.60.15.10">
    <property type="entry name" value="Ribonuclease Z/Hydroxyacylglutathione hydrolase-like"/>
    <property type="match status" value="1"/>
</dbReference>
<name>A0AAW8B586_9GAMM</name>
<reference evidence="2" key="1">
    <citation type="journal article" date="2010" name="Int. J. Syst. Evol. Microbiol.">
        <title>Porticoccus litoralis gen. nov., sp. nov., a gammaproteobacterium isolated from the Yellow Sea.</title>
        <authorList>
            <person name="Oh H.M."/>
            <person name="Kim H."/>
            <person name="Kim K.M."/>
            <person name="Min G.S."/>
            <person name="Cho J.C."/>
        </authorList>
    </citation>
    <scope>NUCLEOTIDE SEQUENCE</scope>
    <source>
        <strain evidence="2">DSM 25064</strain>
    </source>
</reference>
<sequence>MIGATIEDLGYGIYCLDAHYIKEGVACCYLLIEGSQVAIIETGTAHTVEAIQAALGSLGLPLDAVRYVVPTHVHLDHAGGAGVLMARCREATLVVHPRGARHLIDPSRLIEGVKAVYGEEAYSELYGELVPVKEERVVVAEDGAVIELGGRSLQIRHTPGHAEHHFCVWDTRSQGWFTGDTFGLSYNFETLADERLILPTTTPVQFDPDKLLDSLDLLMSYDPRRMYLTHYGVLEAPANYVQSLKHQIRSWSQMALNLALEDDREQAIAEKLSESLRQQILEQWPNVDAAEILNDLAMDIELNAQGIEVWLKRNEQ</sequence>
<evidence type="ECO:0000259" key="1">
    <source>
        <dbReference type="SMART" id="SM00849"/>
    </source>
</evidence>
<dbReference type="PANTHER" id="PTHR42951:SF22">
    <property type="entry name" value="METALLO BETA-LACTAMASE SUPERFAMILY LIPOPROTEIN"/>
    <property type="match status" value="1"/>
</dbReference>
<accession>A0AAW8B586</accession>
<gene>
    <name evidence="2" type="ORF">Q8A57_07965</name>
</gene>
<dbReference type="InterPro" id="IPR050855">
    <property type="entry name" value="NDM-1-like"/>
</dbReference>
<dbReference type="Pfam" id="PF00753">
    <property type="entry name" value="Lactamase_B"/>
    <property type="match status" value="1"/>
</dbReference>
<reference evidence="2" key="2">
    <citation type="submission" date="2023-08" db="EMBL/GenBank/DDBJ databases">
        <authorList>
            <person name="Luo J."/>
        </authorList>
    </citation>
    <scope>NUCLEOTIDE SEQUENCE</scope>
    <source>
        <strain evidence="2">DSM 25064</strain>
    </source>
</reference>
<comment type="caution">
    <text evidence="2">The sequence shown here is derived from an EMBL/GenBank/DDBJ whole genome shotgun (WGS) entry which is preliminary data.</text>
</comment>